<keyword evidence="3" id="KW-1185">Reference proteome</keyword>
<name>A0ABN3WVA1_STRTU</name>
<organism evidence="2 3">
    <name type="scientific">Streptomyces thioluteus</name>
    <dbReference type="NCBI Taxonomy" id="66431"/>
    <lineage>
        <taxon>Bacteria</taxon>
        <taxon>Bacillati</taxon>
        <taxon>Actinomycetota</taxon>
        <taxon>Actinomycetes</taxon>
        <taxon>Kitasatosporales</taxon>
        <taxon>Streptomycetaceae</taxon>
        <taxon>Streptomyces</taxon>
    </lineage>
</organism>
<proteinExistence type="predicted"/>
<evidence type="ECO:0000256" key="1">
    <source>
        <dbReference type="SAM" id="MobiDB-lite"/>
    </source>
</evidence>
<evidence type="ECO:0000313" key="2">
    <source>
        <dbReference type="EMBL" id="GAA2926785.1"/>
    </source>
</evidence>
<protein>
    <recommendedName>
        <fullName evidence="4">Transposase</fullName>
    </recommendedName>
</protein>
<gene>
    <name evidence="2" type="ORF">GCM10020221_23370</name>
</gene>
<evidence type="ECO:0008006" key="4">
    <source>
        <dbReference type="Google" id="ProtNLM"/>
    </source>
</evidence>
<dbReference type="EMBL" id="BAAAXZ010000088">
    <property type="protein sequence ID" value="GAA2926785.1"/>
    <property type="molecule type" value="Genomic_DNA"/>
</dbReference>
<evidence type="ECO:0000313" key="3">
    <source>
        <dbReference type="Proteomes" id="UP001501102"/>
    </source>
</evidence>
<feature type="region of interest" description="Disordered" evidence="1">
    <location>
        <begin position="126"/>
        <end position="152"/>
    </location>
</feature>
<accession>A0ABN3WVA1</accession>
<reference evidence="2 3" key="1">
    <citation type="journal article" date="2019" name="Int. J. Syst. Evol. Microbiol.">
        <title>The Global Catalogue of Microorganisms (GCM) 10K type strain sequencing project: providing services to taxonomists for standard genome sequencing and annotation.</title>
        <authorList>
            <consortium name="The Broad Institute Genomics Platform"/>
            <consortium name="The Broad Institute Genome Sequencing Center for Infectious Disease"/>
            <person name="Wu L."/>
            <person name="Ma J."/>
        </authorList>
    </citation>
    <scope>NUCLEOTIDE SEQUENCE [LARGE SCALE GENOMIC DNA]</scope>
    <source>
        <strain evidence="2 3">JCM 4087</strain>
    </source>
</reference>
<comment type="caution">
    <text evidence="2">The sequence shown here is derived from an EMBL/GenBank/DDBJ whole genome shotgun (WGS) entry which is preliminary data.</text>
</comment>
<dbReference type="Proteomes" id="UP001501102">
    <property type="component" value="Unassembled WGS sequence"/>
</dbReference>
<sequence length="152" mass="17300">MRHLQTAFTNFFGKRTTKYPRFKSRKEVEAWLRRVHHQWVSASATAGSTLAKMTEPLDIVWSRPLPEGARPSTVTVSRDSAGRWFVSVLCDDPSFVKPLPAADAAVGCGCRLWITCWTLSTGEKVANPRHHERRDRTRLARAQRALSKKARR</sequence>